<dbReference type="Pfam" id="PF18807">
    <property type="entry name" value="TTc_toxin_rep"/>
    <property type="match status" value="1"/>
</dbReference>
<organism evidence="1 2">
    <name type="scientific">Xenorhabdus szentirmaii DSM 16338</name>
    <dbReference type="NCBI Taxonomy" id="1427518"/>
    <lineage>
        <taxon>Bacteria</taxon>
        <taxon>Pseudomonadati</taxon>
        <taxon>Pseudomonadota</taxon>
        <taxon>Gammaproteobacteria</taxon>
        <taxon>Enterobacterales</taxon>
        <taxon>Morganellaceae</taxon>
        <taxon>Xenorhabdus</taxon>
    </lineage>
</organism>
<dbReference type="PANTHER" id="PTHR32305:SF15">
    <property type="entry name" value="PROTEIN RHSA-RELATED"/>
    <property type="match status" value="1"/>
</dbReference>
<dbReference type="PANTHER" id="PTHR32305">
    <property type="match status" value="1"/>
</dbReference>
<accession>W1J412</accession>
<dbReference type="AlphaFoldDB" id="W1J412"/>
<dbReference type="OrthoDB" id="8596416at2"/>
<dbReference type="Proteomes" id="UP000019202">
    <property type="component" value="Unassembled WGS sequence"/>
</dbReference>
<proteinExistence type="predicted"/>
<name>W1J412_9GAMM</name>
<dbReference type="NCBIfam" id="TIGR03696">
    <property type="entry name" value="Rhs_assc_core"/>
    <property type="match status" value="1"/>
</dbReference>
<comment type="caution">
    <text evidence="1">The sequence shown here is derived from an EMBL/GenBank/DDBJ whole genome shotgun (WGS) entry which is preliminary data.</text>
</comment>
<reference evidence="1" key="1">
    <citation type="submission" date="2013-11" db="EMBL/GenBank/DDBJ databases">
        <title>Draft genome sequence and annotation of the entomopathogenic bacteria, Xenorhabdus cabanillasi strain JM26 and Xenorhabdus szentirmai strain DSM 16338.</title>
        <authorList>
            <person name="Gualtieri M."/>
            <person name="Ogier J.C."/>
            <person name="Pages S."/>
            <person name="Givaudan A."/>
            <person name="Gaudriault S."/>
        </authorList>
    </citation>
    <scope>NUCLEOTIDE SEQUENCE [LARGE SCALE GENOMIC DNA]</scope>
    <source>
        <strain evidence="1">DSM 16338</strain>
    </source>
</reference>
<dbReference type="InterPro" id="IPR050708">
    <property type="entry name" value="T6SS_VgrG/RHS"/>
</dbReference>
<dbReference type="RefSeq" id="WP_084616315.1">
    <property type="nucleotide sequence ID" value="NZ_CAWLWS010000110.1"/>
</dbReference>
<dbReference type="InterPro" id="IPR022385">
    <property type="entry name" value="Rhs_assc_core"/>
</dbReference>
<evidence type="ECO:0000313" key="1">
    <source>
        <dbReference type="EMBL" id="CDL84591.1"/>
    </source>
</evidence>
<dbReference type="EMBL" id="CBXF010000110">
    <property type="protein sequence ID" value="CDL84591.1"/>
    <property type="molecule type" value="Genomic_DNA"/>
</dbReference>
<dbReference type="Gene3D" id="2.180.10.10">
    <property type="entry name" value="RHS repeat-associated core"/>
    <property type="match status" value="1"/>
</dbReference>
<dbReference type="STRING" id="1427518.XSR1_50008"/>
<sequence length="986" mass="109169">MTHNALHSKTPTVTVLDNRGLTIREIAYHRHPDMQGVTDERITHHQNDARGVLALSADPRLHDAGLANFIYQADLIGAVLRTQSADAGISVVLNDAAGRPFLVVDNIGTDKNGAEDHSQAVTRTFQYEDSTLPGRLLGITEQATGEAGRVTERFVYAGNTEEGKARNLVGQCVSHYDTAGLVQTDSIALSGVPLSVTRRLLKEADNTNTVADWQGNDTSDWSTLLDTEAHITLTTADSTGSVLTTTDAVGNLQRMAYDVAGLLKGSWLMVKSGQEQVIIKSLTYSAAGQKLHEEHGNGVLTTYTYEPETQRLTGIKTERPSGHAAGARIMQDLRYKYDPMGNVLNVRNDAEETRFWRNQKVVPENTYVYDSLYQLVSATGREMANIGQQGSNLPAVTVPTDNTAYTNYTRTYTYDTAGNLTQIRHSAPASGNSYTTQITVSDRSNRAVLNLLAEDTTKVDALFDAGGHQSQLLPGQSLAWTPRGELLRVTPVERDGQPGDRETYRYDAGSQRVQKVSIQQTNNSTVNKRALYLPGLELRTTTIGETEKERLQVITVGAAGRAQVRVLHWENGKPADIDNNQLRYNYSTLTDSGDLEVDGNGNLISQEEYYPYGGTAGWMARNVVEAAYKTVRHSGKERDTTGLYYYGYRYYQPWAGRWLSADPAGTVDGLNLYHMTRNNPINYYDDQGTISLPIDAFNSMNISSEGAHGNRKNEIHRLYGKKGIPMVAQTRAGNSNKKPPEPRPVLSSEHTILHTVSAHGLGRGDNIKATGSLKKSISNIEKLGHAYQEYDEAHRKHIGSNNGVFYQKIVHPMTEIEYFTKLTVTNDYLTYADTQRSLLLNNDISSAIQINQMAYFSDSTELAKLVRHNSESQKTNNSFYHSVSVKDTYYYLKNDSEVVSVDVTDTNKIEMILSRLMGVLGRVPSNKELKNVLAEHNVTVPEGMFSLLNDPDFANRNIFNHTVAAYVSKNAKNKARKKNRKNAANS</sequence>
<keyword evidence="2" id="KW-1185">Reference proteome</keyword>
<gene>
    <name evidence="1" type="ORF">XSR1_50008</name>
</gene>
<protein>
    <submittedName>
        <fullName evidence="1">Uncharacterized protein</fullName>
    </submittedName>
</protein>
<evidence type="ECO:0000313" key="2">
    <source>
        <dbReference type="Proteomes" id="UP000019202"/>
    </source>
</evidence>
<dbReference type="InterPro" id="IPR041508">
    <property type="entry name" value="TcC-like_repeat"/>
</dbReference>